<comment type="caution">
    <text evidence="2">The sequence shown here is derived from an EMBL/GenBank/DDBJ whole genome shotgun (WGS) entry which is preliminary data.</text>
</comment>
<proteinExistence type="predicted"/>
<evidence type="ECO:0000313" key="3">
    <source>
        <dbReference type="Proteomes" id="UP000886653"/>
    </source>
</evidence>
<feature type="compositionally biased region" description="Basic and acidic residues" evidence="1">
    <location>
        <begin position="52"/>
        <end position="61"/>
    </location>
</feature>
<dbReference type="AlphaFoldDB" id="A0A9P6N607"/>
<dbReference type="EMBL" id="MU167476">
    <property type="protein sequence ID" value="KAG0140100.1"/>
    <property type="molecule type" value="Genomic_DNA"/>
</dbReference>
<evidence type="ECO:0000256" key="1">
    <source>
        <dbReference type="SAM" id="MobiDB-lite"/>
    </source>
</evidence>
<sequence>MPGTRPPSGQVGIEQNDPLLIKPSMVASVSLRESGCSSLESLQPLSEQSEEGGERDPERLRSLSGTFGFGDADLDSTGIQTMASEGMEHIWVLPSGRGTSIQHQPPSMVSADQPNPSTSQQPLSKWSPLIFDKPRPYCKQHTGQSHIVRLQRRSSSRTEQRPRPRQMNSKIETISITRSIKFKSNLMSMHK</sequence>
<protein>
    <submittedName>
        <fullName evidence="2">Uncharacterized protein</fullName>
    </submittedName>
</protein>
<keyword evidence="3" id="KW-1185">Reference proteome</keyword>
<name>A0A9P6N607_9BASI</name>
<feature type="region of interest" description="Disordered" evidence="1">
    <location>
        <begin position="96"/>
        <end position="170"/>
    </location>
</feature>
<accession>A0A9P6N607</accession>
<reference evidence="2" key="1">
    <citation type="submission" date="2013-11" db="EMBL/GenBank/DDBJ databases">
        <title>Genome sequence of the fusiform rust pathogen reveals effectors for host alternation and coevolution with pine.</title>
        <authorList>
            <consortium name="DOE Joint Genome Institute"/>
            <person name="Smith K."/>
            <person name="Pendleton A."/>
            <person name="Kubisiak T."/>
            <person name="Anderson C."/>
            <person name="Salamov A."/>
            <person name="Aerts A."/>
            <person name="Riley R."/>
            <person name="Clum A."/>
            <person name="Lindquist E."/>
            <person name="Ence D."/>
            <person name="Campbell M."/>
            <person name="Kronenberg Z."/>
            <person name="Feau N."/>
            <person name="Dhillon B."/>
            <person name="Hamelin R."/>
            <person name="Burleigh J."/>
            <person name="Smith J."/>
            <person name="Yandell M."/>
            <person name="Nelson C."/>
            <person name="Grigoriev I."/>
            <person name="Davis J."/>
        </authorList>
    </citation>
    <scope>NUCLEOTIDE SEQUENCE</scope>
    <source>
        <strain evidence="2">G11</strain>
    </source>
</reference>
<evidence type="ECO:0000313" key="2">
    <source>
        <dbReference type="EMBL" id="KAG0140100.1"/>
    </source>
</evidence>
<feature type="region of interest" description="Disordered" evidence="1">
    <location>
        <begin position="32"/>
        <end position="72"/>
    </location>
</feature>
<dbReference type="Proteomes" id="UP000886653">
    <property type="component" value="Unassembled WGS sequence"/>
</dbReference>
<feature type="compositionally biased region" description="Polar residues" evidence="1">
    <location>
        <begin position="97"/>
        <end position="124"/>
    </location>
</feature>
<feature type="compositionally biased region" description="Low complexity" evidence="1">
    <location>
        <begin position="37"/>
        <end position="47"/>
    </location>
</feature>
<gene>
    <name evidence="2" type="ORF">CROQUDRAFT_665654</name>
</gene>
<organism evidence="2 3">
    <name type="scientific">Cronartium quercuum f. sp. fusiforme G11</name>
    <dbReference type="NCBI Taxonomy" id="708437"/>
    <lineage>
        <taxon>Eukaryota</taxon>
        <taxon>Fungi</taxon>
        <taxon>Dikarya</taxon>
        <taxon>Basidiomycota</taxon>
        <taxon>Pucciniomycotina</taxon>
        <taxon>Pucciniomycetes</taxon>
        <taxon>Pucciniales</taxon>
        <taxon>Coleosporiaceae</taxon>
        <taxon>Cronartium</taxon>
    </lineage>
</organism>